<dbReference type="EMBL" id="QSJI01000014">
    <property type="protein sequence ID" value="RHD54058.1"/>
    <property type="molecule type" value="Genomic_DNA"/>
</dbReference>
<dbReference type="RefSeq" id="WP_118272404.1">
    <property type="nucleotide sequence ID" value="NZ_QSJI01000014.1"/>
</dbReference>
<comment type="similarity">
    <text evidence="1">Belongs to the MobA/MobL family.</text>
</comment>
<comment type="caution">
    <text evidence="6">The sequence shown here is derived from an EMBL/GenBank/DDBJ whole genome shotgun (WGS) entry which is preliminary data.</text>
</comment>
<keyword evidence="2" id="KW-0184">Conjugation</keyword>
<accession>A0A414FTF5</accession>
<feature type="compositionally biased region" description="Low complexity" evidence="4">
    <location>
        <begin position="526"/>
        <end position="539"/>
    </location>
</feature>
<feature type="domain" description="MobA/MobL protein" evidence="5">
    <location>
        <begin position="18"/>
        <end position="290"/>
    </location>
</feature>
<dbReference type="AlphaFoldDB" id="A0A414FTF5"/>
<dbReference type="Pfam" id="PF03389">
    <property type="entry name" value="MobA_MobL"/>
    <property type="match status" value="1"/>
</dbReference>
<reference evidence="6 7" key="1">
    <citation type="submission" date="2018-08" db="EMBL/GenBank/DDBJ databases">
        <title>A genome reference for cultivated species of the human gut microbiota.</title>
        <authorList>
            <person name="Zou Y."/>
            <person name="Xue W."/>
            <person name="Luo G."/>
        </authorList>
    </citation>
    <scope>NUCLEOTIDE SEQUENCE [LARGE SCALE GENOMIC DNA]</scope>
    <source>
        <strain evidence="6 7">AM30-5LB</strain>
    </source>
</reference>
<evidence type="ECO:0000313" key="7">
    <source>
        <dbReference type="Proteomes" id="UP000286050"/>
    </source>
</evidence>
<dbReference type="InterPro" id="IPR005053">
    <property type="entry name" value="MobA_MobL"/>
</dbReference>
<evidence type="ECO:0000256" key="2">
    <source>
        <dbReference type="ARBA" id="ARBA00022971"/>
    </source>
</evidence>
<sequence>MAIYHFSRNGVSPAAGSSAVKASAYISGMTVFRELTGVKCSYRRAERVVSHDVELPEAAPVEYRDPETLWNAAEAAQRGNGCYAHRENMALPRELAEKDGEFEKLMRDYAERVVKATGHAVEWGIHDDGDGNYHAHELESDLALGEHGFERPADRRSVKCYLCRKAGAPEIWVDAADWKAWAKPEGYEKVFNFKDGVRRTMSEARADGLGKGDRKSKNPVASIVRPDWKDARKAGREELVERRKLWADCVNAALERNGFSERVSHLSNAERGLDEEPTRHLGYRAHSMERDAMRRAERDGAEYIPVTRIGRENEEIRARNAEAAMHAIEENLRELCRHAADKAENIYEYREMLEGWRVTVGERGGDLLIGDGDDPSFEPRPLSDMCPELAGDGLENRFIRNVEADIERKGRQALAERAAARAEAARIEGIKQSYLASMASAFAEYRRDARAAKGTPLGEFPKLKLPKVPKEVRDDQEVRQAYLGYRYKADDLRLGLASGVPKKKGGGHGCGGAPAQGQEQRRVVEQSRSMQGRSQQQNR</sequence>
<dbReference type="Gene3D" id="3.30.930.30">
    <property type="match status" value="1"/>
</dbReference>
<evidence type="ECO:0000256" key="4">
    <source>
        <dbReference type="SAM" id="MobiDB-lite"/>
    </source>
</evidence>
<name>A0A414FTF5_9ACTN</name>
<evidence type="ECO:0000313" key="6">
    <source>
        <dbReference type="EMBL" id="RHD54058.1"/>
    </source>
</evidence>
<proteinExistence type="inferred from homology"/>
<gene>
    <name evidence="6" type="ORF">DW787_08100</name>
</gene>
<dbReference type="Proteomes" id="UP000286050">
    <property type="component" value="Unassembled WGS sequence"/>
</dbReference>
<evidence type="ECO:0000259" key="5">
    <source>
        <dbReference type="Pfam" id="PF03389"/>
    </source>
</evidence>
<feature type="coiled-coil region" evidence="3">
    <location>
        <begin position="311"/>
        <end position="338"/>
    </location>
</feature>
<keyword evidence="3" id="KW-0175">Coiled coil</keyword>
<evidence type="ECO:0000256" key="1">
    <source>
        <dbReference type="ARBA" id="ARBA00010873"/>
    </source>
</evidence>
<feature type="region of interest" description="Disordered" evidence="4">
    <location>
        <begin position="498"/>
        <end position="539"/>
    </location>
</feature>
<protein>
    <recommendedName>
        <fullName evidence="5">MobA/MobL protein domain-containing protein</fullName>
    </recommendedName>
</protein>
<organism evidence="6 7">
    <name type="scientific">Collinsella intestinalis</name>
    <dbReference type="NCBI Taxonomy" id="147207"/>
    <lineage>
        <taxon>Bacteria</taxon>
        <taxon>Bacillati</taxon>
        <taxon>Actinomycetota</taxon>
        <taxon>Coriobacteriia</taxon>
        <taxon>Coriobacteriales</taxon>
        <taxon>Coriobacteriaceae</taxon>
        <taxon>Collinsella</taxon>
    </lineage>
</organism>
<evidence type="ECO:0000256" key="3">
    <source>
        <dbReference type="SAM" id="Coils"/>
    </source>
</evidence>